<feature type="region of interest" description="Disordered" evidence="1">
    <location>
        <begin position="38"/>
        <end position="70"/>
    </location>
</feature>
<dbReference type="GO" id="GO:0005730">
    <property type="term" value="C:nucleolus"/>
    <property type="evidence" value="ECO:0007669"/>
    <property type="project" value="TreeGrafter"/>
</dbReference>
<dbReference type="OrthoDB" id="264354at2759"/>
<evidence type="ECO:0000256" key="1">
    <source>
        <dbReference type="SAM" id="MobiDB-lite"/>
    </source>
</evidence>
<protein>
    <recommendedName>
        <fullName evidence="2">Brix domain-containing protein</fullName>
    </recommendedName>
</protein>
<dbReference type="Gene3D" id="3.40.50.10480">
    <property type="entry name" value="Probable brix-domain ribosomal biogenesis protein"/>
    <property type="match status" value="1"/>
</dbReference>
<dbReference type="SUPFAM" id="SSF52954">
    <property type="entry name" value="Class II aaRS ABD-related"/>
    <property type="match status" value="1"/>
</dbReference>
<evidence type="ECO:0000313" key="3">
    <source>
        <dbReference type="EMBL" id="KAF2074375.1"/>
    </source>
</evidence>
<keyword evidence="4" id="KW-1185">Reference proteome</keyword>
<proteinExistence type="predicted"/>
<evidence type="ECO:0000313" key="4">
    <source>
        <dbReference type="Proteomes" id="UP000695562"/>
    </source>
</evidence>
<dbReference type="Proteomes" id="UP000695562">
    <property type="component" value="Unassembled WGS sequence"/>
</dbReference>
<dbReference type="EMBL" id="AJWJ01000150">
    <property type="protein sequence ID" value="KAF2074375.1"/>
    <property type="molecule type" value="Genomic_DNA"/>
</dbReference>
<organism evidence="3 4">
    <name type="scientific">Polysphondylium violaceum</name>
    <dbReference type="NCBI Taxonomy" id="133409"/>
    <lineage>
        <taxon>Eukaryota</taxon>
        <taxon>Amoebozoa</taxon>
        <taxon>Evosea</taxon>
        <taxon>Eumycetozoa</taxon>
        <taxon>Dictyostelia</taxon>
        <taxon>Dictyosteliales</taxon>
        <taxon>Dictyosteliaceae</taxon>
        <taxon>Polysphondylium</taxon>
    </lineage>
</organism>
<dbReference type="InterPro" id="IPR007109">
    <property type="entry name" value="Brix"/>
</dbReference>
<name>A0A8J4PWE6_9MYCE</name>
<feature type="region of interest" description="Disordered" evidence="1">
    <location>
        <begin position="1"/>
        <end position="25"/>
    </location>
</feature>
<dbReference type="PANTHER" id="PTHR22734">
    <property type="entry name" value="U3 SMALL NUCLEOLAR RIBONUCLEOPROTEIN PROTEIN IMP4"/>
    <property type="match status" value="1"/>
</dbReference>
<evidence type="ECO:0000259" key="2">
    <source>
        <dbReference type="PROSITE" id="PS50833"/>
    </source>
</evidence>
<gene>
    <name evidence="3" type="ORF">CYY_004309</name>
</gene>
<dbReference type="PROSITE" id="PS50833">
    <property type="entry name" value="BRIX"/>
    <property type="match status" value="1"/>
</dbReference>
<feature type="domain" description="Brix" evidence="2">
    <location>
        <begin position="110"/>
        <end position="292"/>
    </location>
</feature>
<dbReference type="Pfam" id="PF04427">
    <property type="entry name" value="Brix"/>
    <property type="match status" value="1"/>
</dbReference>
<dbReference type="GO" id="GO:0030687">
    <property type="term" value="C:preribosome, large subunit precursor"/>
    <property type="evidence" value="ECO:0007669"/>
    <property type="project" value="TreeGrafter"/>
</dbReference>
<reference evidence="3" key="1">
    <citation type="submission" date="2020-01" db="EMBL/GenBank/DDBJ databases">
        <title>Development of genomics and gene disruption for Polysphondylium violaceum indicates a role for the polyketide synthase stlB in stalk morphogenesis.</title>
        <authorList>
            <person name="Narita B."/>
            <person name="Kawabe Y."/>
            <person name="Kin K."/>
            <person name="Saito T."/>
            <person name="Gibbs R."/>
            <person name="Kuspa A."/>
            <person name="Muzny D."/>
            <person name="Queller D."/>
            <person name="Richards S."/>
            <person name="Strassman J."/>
            <person name="Sucgang R."/>
            <person name="Worley K."/>
            <person name="Schaap P."/>
        </authorList>
    </citation>
    <scope>NUCLEOTIDE SEQUENCE</scope>
    <source>
        <strain evidence="3">QSvi11</strain>
    </source>
</reference>
<sequence length="315" mass="36820">MKPKAPVDKDDISKDELKMRRSPNDIKCKSKRMELVQKLQAAKKTSREKARKQRKKERELLGEAAPPKQVPRTIESMRRADETMVDLNDAEYEDEIQKDELQSYFDGRPPKVCLTTNQKPSKNAIDFSKVFEKILPDAKFFHRRKYNIKEIVDFCNNRDYTDLVVINETEGVINEMIISHLPNGPTATFRITNITMPEDIPGGGEMTKHKAELIVNNFNTRLGFTVGRMFASLFPQDPNFKGRRVCTLHNQRDFIFFRQHRYMFESMEDANLQELGPRFTLKLKTLQKGSFDTKNGEYIHIHKQNMDVDRKKFVL</sequence>
<dbReference type="FunFam" id="3.40.50.10480:FF:000002">
    <property type="entry name" value="Ribosome production factor 1"/>
    <property type="match status" value="1"/>
</dbReference>
<dbReference type="GO" id="GO:0042134">
    <property type="term" value="F:rRNA primary transcript binding"/>
    <property type="evidence" value="ECO:0007669"/>
    <property type="project" value="InterPro"/>
</dbReference>
<comment type="caution">
    <text evidence="3">The sequence shown here is derived from an EMBL/GenBank/DDBJ whole genome shotgun (WGS) entry which is preliminary data.</text>
</comment>
<dbReference type="GO" id="GO:0000460">
    <property type="term" value="P:maturation of 5.8S rRNA"/>
    <property type="evidence" value="ECO:0007669"/>
    <property type="project" value="TreeGrafter"/>
</dbReference>
<feature type="compositionally biased region" description="Basic residues" evidence="1">
    <location>
        <begin position="44"/>
        <end position="55"/>
    </location>
</feature>
<dbReference type="InterPro" id="IPR044281">
    <property type="entry name" value="IMP4/RPF1"/>
</dbReference>
<dbReference type="SMART" id="SM00879">
    <property type="entry name" value="Brix"/>
    <property type="match status" value="1"/>
</dbReference>
<dbReference type="PANTHER" id="PTHR22734:SF3">
    <property type="entry name" value="RIBOSOME PRODUCTION FACTOR 1"/>
    <property type="match status" value="1"/>
</dbReference>
<dbReference type="AlphaFoldDB" id="A0A8J4PWE6"/>
<accession>A0A8J4PWE6</accession>
<dbReference type="GO" id="GO:0000470">
    <property type="term" value="P:maturation of LSU-rRNA"/>
    <property type="evidence" value="ECO:0007669"/>
    <property type="project" value="TreeGrafter"/>
</dbReference>